<evidence type="ECO:0000256" key="1">
    <source>
        <dbReference type="ARBA" id="ARBA00005233"/>
    </source>
</evidence>
<dbReference type="Pfam" id="PF07963">
    <property type="entry name" value="N_methyl"/>
    <property type="match status" value="1"/>
</dbReference>
<feature type="transmembrane region" description="Helical" evidence="4">
    <location>
        <begin position="70"/>
        <end position="91"/>
    </location>
</feature>
<proteinExistence type="inferred from homology"/>
<gene>
    <name evidence="5" type="ORF">ACFODX_00345</name>
</gene>
<keyword evidence="4" id="KW-0812">Transmembrane</keyword>
<dbReference type="NCBIfam" id="TIGR02532">
    <property type="entry name" value="IV_pilin_GFxxxE"/>
    <property type="match status" value="1"/>
</dbReference>
<sequence length="219" mass="23188">MSVVFDSCLYCILQKALFCDVGHKIKARGGMFSSFASVGILIAFIQMCVSNLLNNRSSKMKKTLQKGFTLIELMIVVAIIGILAAVALPAYQDYTIRSQVAEGPTLAAGLKAAISEHYANRGEWPADNADLGISGTIEGNFVGSVVSEDGVITITYDNTNDRATNAALNTLVLTLRPATSGSGDISWICGRALVPTGLTVQGVDATTVTAKHLPSQCRE</sequence>
<organism evidence="5 6">
    <name type="scientific">Cellvibrio fontiphilus</name>
    <dbReference type="NCBI Taxonomy" id="1815559"/>
    <lineage>
        <taxon>Bacteria</taxon>
        <taxon>Pseudomonadati</taxon>
        <taxon>Pseudomonadota</taxon>
        <taxon>Gammaproteobacteria</taxon>
        <taxon>Cellvibrionales</taxon>
        <taxon>Cellvibrionaceae</taxon>
        <taxon>Cellvibrio</taxon>
    </lineage>
</organism>
<dbReference type="InterPro" id="IPR012902">
    <property type="entry name" value="N_methyl_site"/>
</dbReference>
<dbReference type="PANTHER" id="PTHR30093:SF34">
    <property type="entry name" value="PREPILIN PEPTIDASE-DEPENDENT PROTEIN D"/>
    <property type="match status" value="1"/>
</dbReference>
<dbReference type="InterPro" id="IPR001082">
    <property type="entry name" value="Pilin"/>
</dbReference>
<dbReference type="InterPro" id="IPR045584">
    <property type="entry name" value="Pilin-like"/>
</dbReference>
<accession>A0ABV7F8Y6</accession>
<comment type="caution">
    <text evidence="5">The sequence shown here is derived from an EMBL/GenBank/DDBJ whole genome shotgun (WGS) entry which is preliminary data.</text>
</comment>
<dbReference type="Pfam" id="PF00114">
    <property type="entry name" value="Pilin"/>
    <property type="match status" value="1"/>
</dbReference>
<dbReference type="Proteomes" id="UP001595555">
    <property type="component" value="Unassembled WGS sequence"/>
</dbReference>
<dbReference type="PROSITE" id="PS00409">
    <property type="entry name" value="PROKAR_NTER_METHYL"/>
    <property type="match status" value="1"/>
</dbReference>
<dbReference type="EMBL" id="JBHRTF010000001">
    <property type="protein sequence ID" value="MFC3113984.1"/>
    <property type="molecule type" value="Genomic_DNA"/>
</dbReference>
<protein>
    <submittedName>
        <fullName evidence="5">Pilin</fullName>
    </submittedName>
</protein>
<keyword evidence="6" id="KW-1185">Reference proteome</keyword>
<dbReference type="Gene3D" id="3.30.700.10">
    <property type="entry name" value="Glycoprotein, Type 4 Pilin"/>
    <property type="match status" value="1"/>
</dbReference>
<evidence type="ECO:0000256" key="3">
    <source>
        <dbReference type="RuleBase" id="RU000389"/>
    </source>
</evidence>
<keyword evidence="4" id="KW-1133">Transmembrane helix</keyword>
<evidence type="ECO:0000256" key="2">
    <source>
        <dbReference type="ARBA" id="ARBA00022481"/>
    </source>
</evidence>
<evidence type="ECO:0000313" key="5">
    <source>
        <dbReference type="EMBL" id="MFC3113984.1"/>
    </source>
</evidence>
<evidence type="ECO:0000313" key="6">
    <source>
        <dbReference type="Proteomes" id="UP001595555"/>
    </source>
</evidence>
<dbReference type="RefSeq" id="WP_378114897.1">
    <property type="nucleotide sequence ID" value="NZ_JBHRTF010000001.1"/>
</dbReference>
<dbReference type="PANTHER" id="PTHR30093">
    <property type="entry name" value="GENERAL SECRETION PATHWAY PROTEIN G"/>
    <property type="match status" value="1"/>
</dbReference>
<keyword evidence="3" id="KW-0281">Fimbrium</keyword>
<keyword evidence="4" id="KW-0472">Membrane</keyword>
<keyword evidence="2" id="KW-0488">Methylation</keyword>
<evidence type="ECO:0000256" key="4">
    <source>
        <dbReference type="SAM" id="Phobius"/>
    </source>
</evidence>
<feature type="transmembrane region" description="Helical" evidence="4">
    <location>
        <begin position="31"/>
        <end position="49"/>
    </location>
</feature>
<name>A0ABV7F8Y6_9GAMM</name>
<reference evidence="6" key="1">
    <citation type="journal article" date="2019" name="Int. J. Syst. Evol. Microbiol.">
        <title>The Global Catalogue of Microorganisms (GCM) 10K type strain sequencing project: providing services to taxonomists for standard genome sequencing and annotation.</title>
        <authorList>
            <consortium name="The Broad Institute Genomics Platform"/>
            <consortium name="The Broad Institute Genome Sequencing Center for Infectious Disease"/>
            <person name="Wu L."/>
            <person name="Ma J."/>
        </authorList>
    </citation>
    <scope>NUCLEOTIDE SEQUENCE [LARGE SCALE GENOMIC DNA]</scope>
    <source>
        <strain evidence="6">KCTC 52237</strain>
    </source>
</reference>
<dbReference type="SUPFAM" id="SSF54523">
    <property type="entry name" value="Pili subunits"/>
    <property type="match status" value="1"/>
</dbReference>
<comment type="similarity">
    <text evidence="1 3">Belongs to the N-Me-Phe pilin family.</text>
</comment>